<gene>
    <name evidence="2" type="ORF">A2Y64_06745</name>
</gene>
<proteinExistence type="predicted"/>
<name>A0A1F5FHH7_9BACT</name>
<accession>A0A1F5FHH7</accession>
<comment type="caution">
    <text evidence="2">The sequence shown here is derived from an EMBL/GenBank/DDBJ whole genome shotgun (WGS) entry which is preliminary data.</text>
</comment>
<evidence type="ECO:0000256" key="1">
    <source>
        <dbReference type="ARBA" id="ARBA00023125"/>
    </source>
</evidence>
<keyword evidence="1" id="KW-0238">DNA-binding</keyword>
<dbReference type="PROSITE" id="PS51197">
    <property type="entry name" value="HTH_RRF2_2"/>
    <property type="match status" value="1"/>
</dbReference>
<reference evidence="2 3" key="1">
    <citation type="journal article" date="2016" name="Nat. Commun.">
        <title>Thousands of microbial genomes shed light on interconnected biogeochemical processes in an aquifer system.</title>
        <authorList>
            <person name="Anantharaman K."/>
            <person name="Brown C.T."/>
            <person name="Hug L.A."/>
            <person name="Sharon I."/>
            <person name="Castelle C.J."/>
            <person name="Probst A.J."/>
            <person name="Thomas B.C."/>
            <person name="Singh A."/>
            <person name="Wilkins M.J."/>
            <person name="Karaoz U."/>
            <person name="Brodie E.L."/>
            <person name="Williams K.H."/>
            <person name="Hubbard S.S."/>
            <person name="Banfield J.F."/>
        </authorList>
    </citation>
    <scope>NUCLEOTIDE SEQUENCE [LARGE SCALE GENOMIC DNA]</scope>
</reference>
<dbReference type="InterPro" id="IPR000944">
    <property type="entry name" value="Tscrpt_reg_Rrf2"/>
</dbReference>
<evidence type="ECO:0000313" key="3">
    <source>
        <dbReference type="Proteomes" id="UP000177187"/>
    </source>
</evidence>
<dbReference type="Proteomes" id="UP000177187">
    <property type="component" value="Unassembled WGS sequence"/>
</dbReference>
<dbReference type="SUPFAM" id="SSF46785">
    <property type="entry name" value="Winged helix' DNA-binding domain"/>
    <property type="match status" value="1"/>
</dbReference>
<dbReference type="Pfam" id="PF02082">
    <property type="entry name" value="Rrf2"/>
    <property type="match status" value="1"/>
</dbReference>
<dbReference type="GO" id="GO:0003677">
    <property type="term" value="F:DNA binding"/>
    <property type="evidence" value="ECO:0007669"/>
    <property type="project" value="UniProtKB-KW"/>
</dbReference>
<sequence length="138" mass="15586">MHVSTRSEYGCRAMLELARNHGRGRLSADEISNRQEIPERYLEQILLSLRRAGFIHSRRGPGGGYTLVRQPEEVNVADVIRTLDGHLAPVACASETAYQACTREDTCGLRWLWQTVRQDLASRLESTTFADLLKRETG</sequence>
<organism evidence="2 3">
    <name type="scientific">Candidatus Coatesbacteria bacterium RBG_13_66_14</name>
    <dbReference type="NCBI Taxonomy" id="1817816"/>
    <lineage>
        <taxon>Bacteria</taxon>
        <taxon>Candidatus Coatesiibacteriota</taxon>
    </lineage>
</organism>
<dbReference type="GO" id="GO:0005829">
    <property type="term" value="C:cytosol"/>
    <property type="evidence" value="ECO:0007669"/>
    <property type="project" value="TreeGrafter"/>
</dbReference>
<dbReference type="EMBL" id="MFAF01000016">
    <property type="protein sequence ID" value="OGD79076.1"/>
    <property type="molecule type" value="Genomic_DNA"/>
</dbReference>
<dbReference type="InterPro" id="IPR036390">
    <property type="entry name" value="WH_DNA-bd_sf"/>
</dbReference>
<dbReference type="STRING" id="1817816.A2Y64_06745"/>
<dbReference type="GO" id="GO:0003700">
    <property type="term" value="F:DNA-binding transcription factor activity"/>
    <property type="evidence" value="ECO:0007669"/>
    <property type="project" value="TreeGrafter"/>
</dbReference>
<protein>
    <submittedName>
        <fullName evidence="2">BadM/Rrf2 family transcriptional regulator</fullName>
    </submittedName>
</protein>
<dbReference type="AlphaFoldDB" id="A0A1F5FHH7"/>
<evidence type="ECO:0000313" key="2">
    <source>
        <dbReference type="EMBL" id="OGD79076.1"/>
    </source>
</evidence>
<dbReference type="InterPro" id="IPR036388">
    <property type="entry name" value="WH-like_DNA-bd_sf"/>
</dbReference>
<dbReference type="NCBIfam" id="TIGR00738">
    <property type="entry name" value="rrf2_super"/>
    <property type="match status" value="1"/>
</dbReference>
<dbReference type="PANTHER" id="PTHR33221">
    <property type="entry name" value="WINGED HELIX-TURN-HELIX TRANSCRIPTIONAL REGULATOR, RRF2 FAMILY"/>
    <property type="match status" value="1"/>
</dbReference>
<dbReference type="Gene3D" id="1.10.10.10">
    <property type="entry name" value="Winged helix-like DNA-binding domain superfamily/Winged helix DNA-binding domain"/>
    <property type="match status" value="1"/>
</dbReference>
<dbReference type="PANTHER" id="PTHR33221:SF5">
    <property type="entry name" value="HTH-TYPE TRANSCRIPTIONAL REGULATOR ISCR"/>
    <property type="match status" value="1"/>
</dbReference>